<organism evidence="2 3">
    <name type="scientific">Sinanodonta woodiana</name>
    <name type="common">Chinese pond mussel</name>
    <name type="synonym">Anodonta woodiana</name>
    <dbReference type="NCBI Taxonomy" id="1069815"/>
    <lineage>
        <taxon>Eukaryota</taxon>
        <taxon>Metazoa</taxon>
        <taxon>Spiralia</taxon>
        <taxon>Lophotrochozoa</taxon>
        <taxon>Mollusca</taxon>
        <taxon>Bivalvia</taxon>
        <taxon>Autobranchia</taxon>
        <taxon>Heteroconchia</taxon>
        <taxon>Palaeoheterodonta</taxon>
        <taxon>Unionida</taxon>
        <taxon>Unionoidea</taxon>
        <taxon>Unionidae</taxon>
        <taxon>Unioninae</taxon>
        <taxon>Sinanodonta</taxon>
    </lineage>
</organism>
<dbReference type="Proteomes" id="UP001634394">
    <property type="component" value="Unassembled WGS sequence"/>
</dbReference>
<comment type="caution">
    <text evidence="2">The sequence shown here is derived from an EMBL/GenBank/DDBJ whole genome shotgun (WGS) entry which is preliminary data.</text>
</comment>
<gene>
    <name evidence="2" type="ORF">ACJMK2_004108</name>
</gene>
<accession>A0ABD3Y300</accession>
<dbReference type="EMBL" id="JBJQND010000001">
    <property type="protein sequence ID" value="KAL3891863.1"/>
    <property type="molecule type" value="Genomic_DNA"/>
</dbReference>
<reference evidence="2 3" key="1">
    <citation type="submission" date="2024-11" db="EMBL/GenBank/DDBJ databases">
        <title>Chromosome-level genome assembly of the freshwater bivalve Anodonta woodiana.</title>
        <authorList>
            <person name="Chen X."/>
        </authorList>
    </citation>
    <scope>NUCLEOTIDE SEQUENCE [LARGE SCALE GENOMIC DNA]</scope>
    <source>
        <strain evidence="2">MN2024</strain>
        <tissue evidence="2">Gills</tissue>
    </source>
</reference>
<keyword evidence="3" id="KW-1185">Reference proteome</keyword>
<feature type="region of interest" description="Disordered" evidence="1">
    <location>
        <begin position="1"/>
        <end position="21"/>
    </location>
</feature>
<sequence length="74" mass="8262">MKLKDLKKLGKGNKSRASDPISDQDLQKIMTLRLRVLTIQLLFCIQCGLPVSCTLECRQERKHTSSSGVTSPCN</sequence>
<protein>
    <submittedName>
        <fullName evidence="2">Uncharacterized protein</fullName>
    </submittedName>
</protein>
<dbReference type="AlphaFoldDB" id="A0ABD3Y300"/>
<evidence type="ECO:0000313" key="2">
    <source>
        <dbReference type="EMBL" id="KAL3891863.1"/>
    </source>
</evidence>
<proteinExistence type="predicted"/>
<name>A0ABD3Y300_SINWO</name>
<evidence type="ECO:0000256" key="1">
    <source>
        <dbReference type="SAM" id="MobiDB-lite"/>
    </source>
</evidence>
<evidence type="ECO:0000313" key="3">
    <source>
        <dbReference type="Proteomes" id="UP001634394"/>
    </source>
</evidence>